<sequence length="101" mass="11688">MLRRFPRREPVPENRCEMAKAPERPHRIAREEEASLATSTGPCHRWGRLGDLTRPQRAFYRDFCPRSRGAPAVPTVRGKPWKLSRSDDGFILIITCPVYEL</sequence>
<organism evidence="1 2">
    <name type="scientific">Hyalomma asiaticum</name>
    <name type="common">Tick</name>
    <dbReference type="NCBI Taxonomy" id="266040"/>
    <lineage>
        <taxon>Eukaryota</taxon>
        <taxon>Metazoa</taxon>
        <taxon>Ecdysozoa</taxon>
        <taxon>Arthropoda</taxon>
        <taxon>Chelicerata</taxon>
        <taxon>Arachnida</taxon>
        <taxon>Acari</taxon>
        <taxon>Parasitiformes</taxon>
        <taxon>Ixodida</taxon>
        <taxon>Ixodoidea</taxon>
        <taxon>Ixodidae</taxon>
        <taxon>Hyalomminae</taxon>
        <taxon>Hyalomma</taxon>
    </lineage>
</organism>
<evidence type="ECO:0000313" key="1">
    <source>
        <dbReference type="EMBL" id="KAH6944329.1"/>
    </source>
</evidence>
<protein>
    <submittedName>
        <fullName evidence="1">Uncharacterized protein</fullName>
    </submittedName>
</protein>
<evidence type="ECO:0000313" key="2">
    <source>
        <dbReference type="Proteomes" id="UP000821845"/>
    </source>
</evidence>
<accession>A0ACB7TE59</accession>
<proteinExistence type="predicted"/>
<dbReference type="Proteomes" id="UP000821845">
    <property type="component" value="Chromosome 1"/>
</dbReference>
<keyword evidence="2" id="KW-1185">Reference proteome</keyword>
<reference evidence="1" key="1">
    <citation type="submission" date="2020-05" db="EMBL/GenBank/DDBJ databases">
        <title>Large-scale comparative analyses of tick genomes elucidate their genetic diversity and vector capacities.</title>
        <authorList>
            <person name="Jia N."/>
            <person name="Wang J."/>
            <person name="Shi W."/>
            <person name="Du L."/>
            <person name="Sun Y."/>
            <person name="Zhan W."/>
            <person name="Jiang J."/>
            <person name="Wang Q."/>
            <person name="Zhang B."/>
            <person name="Ji P."/>
            <person name="Sakyi L.B."/>
            <person name="Cui X."/>
            <person name="Yuan T."/>
            <person name="Jiang B."/>
            <person name="Yang W."/>
            <person name="Lam T.T.-Y."/>
            <person name="Chang Q."/>
            <person name="Ding S."/>
            <person name="Wang X."/>
            <person name="Zhu J."/>
            <person name="Ruan X."/>
            <person name="Zhao L."/>
            <person name="Wei J."/>
            <person name="Que T."/>
            <person name="Du C."/>
            <person name="Cheng J."/>
            <person name="Dai P."/>
            <person name="Han X."/>
            <person name="Huang E."/>
            <person name="Gao Y."/>
            <person name="Liu J."/>
            <person name="Shao H."/>
            <person name="Ye R."/>
            <person name="Li L."/>
            <person name="Wei W."/>
            <person name="Wang X."/>
            <person name="Wang C."/>
            <person name="Yang T."/>
            <person name="Huo Q."/>
            <person name="Li W."/>
            <person name="Guo W."/>
            <person name="Chen H."/>
            <person name="Zhou L."/>
            <person name="Ni X."/>
            <person name="Tian J."/>
            <person name="Zhou Y."/>
            <person name="Sheng Y."/>
            <person name="Liu T."/>
            <person name="Pan Y."/>
            <person name="Xia L."/>
            <person name="Li J."/>
            <person name="Zhao F."/>
            <person name="Cao W."/>
        </authorList>
    </citation>
    <scope>NUCLEOTIDE SEQUENCE</scope>
    <source>
        <strain evidence="1">Hyas-2018</strain>
    </source>
</reference>
<name>A0ACB7TE59_HYAAI</name>
<comment type="caution">
    <text evidence="1">The sequence shown here is derived from an EMBL/GenBank/DDBJ whole genome shotgun (WGS) entry which is preliminary data.</text>
</comment>
<gene>
    <name evidence="1" type="ORF">HPB50_002702</name>
</gene>
<dbReference type="EMBL" id="CM023481">
    <property type="protein sequence ID" value="KAH6944329.1"/>
    <property type="molecule type" value="Genomic_DNA"/>
</dbReference>